<evidence type="ECO:0000256" key="1">
    <source>
        <dbReference type="ARBA" id="ARBA00022741"/>
    </source>
</evidence>
<keyword evidence="2 6" id="KW-0378">Hydrolase</keyword>
<dbReference type="PANTHER" id="PTHR11070:SF2">
    <property type="entry name" value="ATP-DEPENDENT DNA HELICASE SRS2"/>
    <property type="match status" value="1"/>
</dbReference>
<keyword evidence="4 6" id="KW-0067">ATP-binding</keyword>
<dbReference type="InterPro" id="IPR014016">
    <property type="entry name" value="UvrD-like_ATP-bd"/>
</dbReference>
<protein>
    <recommendedName>
        <fullName evidence="5">DNA 3'-5' helicase II</fullName>
    </recommendedName>
</protein>
<organism evidence="8 9">
    <name type="scientific">Vibrio qingdaonensis</name>
    <dbReference type="NCBI Taxonomy" id="2829491"/>
    <lineage>
        <taxon>Bacteria</taxon>
        <taxon>Pseudomonadati</taxon>
        <taxon>Pseudomonadota</taxon>
        <taxon>Gammaproteobacteria</taxon>
        <taxon>Vibrionales</taxon>
        <taxon>Vibrionaceae</taxon>
        <taxon>Vibrio</taxon>
    </lineage>
</organism>
<dbReference type="GO" id="GO:0016787">
    <property type="term" value="F:hydrolase activity"/>
    <property type="evidence" value="ECO:0007669"/>
    <property type="project" value="UniProtKB-UniRule"/>
</dbReference>
<comment type="caution">
    <text evidence="8">The sequence shown here is derived from an EMBL/GenBank/DDBJ whole genome shotgun (WGS) entry which is preliminary data.</text>
</comment>
<gene>
    <name evidence="8" type="ORF">MD535_16465</name>
</gene>
<dbReference type="InterPro" id="IPR036770">
    <property type="entry name" value="Ankyrin_rpt-contain_sf"/>
</dbReference>
<dbReference type="GO" id="GO:0003677">
    <property type="term" value="F:DNA binding"/>
    <property type="evidence" value="ECO:0007669"/>
    <property type="project" value="InterPro"/>
</dbReference>
<accession>A0A9X3CQK9</accession>
<evidence type="ECO:0000256" key="6">
    <source>
        <dbReference type="PROSITE-ProRule" id="PRU00560"/>
    </source>
</evidence>
<dbReference type="GO" id="GO:0005524">
    <property type="term" value="F:ATP binding"/>
    <property type="evidence" value="ECO:0007669"/>
    <property type="project" value="UniProtKB-UniRule"/>
</dbReference>
<evidence type="ECO:0000256" key="5">
    <source>
        <dbReference type="ARBA" id="ARBA00034923"/>
    </source>
</evidence>
<dbReference type="InterPro" id="IPR000212">
    <property type="entry name" value="DNA_helicase_UvrD/REP"/>
</dbReference>
<sequence>MNVLIYNDLKHKKIPHLAKFIQSMEQGHLAQVEAKKLRPNLYRAKLGQAARLIFSLYRYQGKTYCLVLEYLPNHEYEKSRFLAGASIDESKIPTVTQEQALEPIDAVYLNTQSPHFYYLNKAISFDEEQQLIYDTPPPLVIVGSAGSGKTALLLEKMKQAVGDILYVSHSPYLVQNAREQYYSNNYDNDLQEQVDFLSFTEYLETIEVPHGREVTRYDFHTWYLRAGSKKLIAQKVYEEFKGVLTGPSTDSPWLDKAAYLALGIKQSLFDQQEREQVYTLFEKYLRFLKEHALFDVNIISQQYLDKVVARYDFIVIDEVQDLTNTQLMLILNALHQPNDFLLCGDANQIVHPNFFSWSKLKSLFFTDATFKNSHQALNILQANYRNSSLVTDVANRILKLKHARFGSVDKESNFLVNCVGNNVGNIQLLDDSDSVKGTLNANTARSTKFAVLVMHSEQKAQASKVFDTPLVFSIEEAKGLEYENIVLFNFIHDESQIFQQISQGVSLQDLEVESLAYARAKDKADKSLETYKFYINALYVAVTRAITNLYIVETKHTHPLLTLLDIERFSGELHIEKQTSSTEEWQKEAIRLEQQGKLEQAENIRQSILSEQAVPWVSLEGEALAALHHEAFTEKNKKAQLLLLEYCLLNQSHKTTQQLIELGVKAASQAQSHPLKALKNLYKKHHVIYDFKHVKGLEREVSKYGVNHRTRFNLTPLMTATMNNNEPQVEALIDMGANKTLVANNGLNAWQMYLGRYLQSEKALSKEMSQLHSLLTPPATSIQVDGKLEKLDSHTMYDFLLNVFLSLWYDYLPDQLVNHSSGLTAANLAVMLGTLPDNVLPPMKKKQAYISRYLSSNECSKEGVRNKKLFYRMKRGHYVLNPNLTFKLGSRWVSLKERLDVMQWSPTAPEFYAQYSQEYQRQWRRYTEGNLRRYQQLFLREADQVTADSLVTREKESVTPLF</sequence>
<dbReference type="Gene3D" id="1.25.40.20">
    <property type="entry name" value="Ankyrin repeat-containing domain"/>
    <property type="match status" value="1"/>
</dbReference>
<dbReference type="SUPFAM" id="SSF48403">
    <property type="entry name" value="Ankyrin repeat"/>
    <property type="match status" value="1"/>
</dbReference>
<keyword evidence="3 6" id="KW-0347">Helicase</keyword>
<dbReference type="Pfam" id="PF00580">
    <property type="entry name" value="UvrD-helicase"/>
    <property type="match status" value="1"/>
</dbReference>
<dbReference type="Proteomes" id="UP001155587">
    <property type="component" value="Unassembled WGS sequence"/>
</dbReference>
<evidence type="ECO:0000313" key="8">
    <source>
        <dbReference type="EMBL" id="MCW8347596.1"/>
    </source>
</evidence>
<dbReference type="AlphaFoldDB" id="A0A9X3CQK9"/>
<dbReference type="PROSITE" id="PS51198">
    <property type="entry name" value="UVRD_HELICASE_ATP_BIND"/>
    <property type="match status" value="1"/>
</dbReference>
<dbReference type="RefSeq" id="WP_265676124.1">
    <property type="nucleotide sequence ID" value="NZ_JAKRRY010000023.1"/>
</dbReference>
<evidence type="ECO:0000313" key="9">
    <source>
        <dbReference type="Proteomes" id="UP001155587"/>
    </source>
</evidence>
<feature type="binding site" evidence="6">
    <location>
        <begin position="143"/>
        <end position="150"/>
    </location>
    <ligand>
        <name>ATP</name>
        <dbReference type="ChEBI" id="CHEBI:30616"/>
    </ligand>
</feature>
<evidence type="ECO:0000256" key="2">
    <source>
        <dbReference type="ARBA" id="ARBA00022801"/>
    </source>
</evidence>
<dbReference type="Gene3D" id="3.40.50.300">
    <property type="entry name" value="P-loop containing nucleotide triphosphate hydrolases"/>
    <property type="match status" value="2"/>
</dbReference>
<proteinExistence type="predicted"/>
<keyword evidence="1 6" id="KW-0547">Nucleotide-binding</keyword>
<dbReference type="SUPFAM" id="SSF52540">
    <property type="entry name" value="P-loop containing nucleoside triphosphate hydrolases"/>
    <property type="match status" value="1"/>
</dbReference>
<dbReference type="InterPro" id="IPR027417">
    <property type="entry name" value="P-loop_NTPase"/>
</dbReference>
<reference evidence="8" key="1">
    <citation type="submission" date="2022-02" db="EMBL/GenBank/DDBJ databases">
        <title>Vibrio sp. nov, a new bacterium isolated from seawater.</title>
        <authorList>
            <person name="Yuan Y."/>
        </authorList>
    </citation>
    <scope>NUCLEOTIDE SEQUENCE</scope>
    <source>
        <strain evidence="8">ZSDZ65</strain>
    </source>
</reference>
<evidence type="ECO:0000259" key="7">
    <source>
        <dbReference type="PROSITE" id="PS51198"/>
    </source>
</evidence>
<dbReference type="EMBL" id="JAKRRY010000023">
    <property type="protein sequence ID" value="MCW8347596.1"/>
    <property type="molecule type" value="Genomic_DNA"/>
</dbReference>
<feature type="domain" description="UvrD-like helicase ATP-binding" evidence="7">
    <location>
        <begin position="122"/>
        <end position="387"/>
    </location>
</feature>
<dbReference type="PANTHER" id="PTHR11070">
    <property type="entry name" value="UVRD / RECB / PCRA DNA HELICASE FAMILY MEMBER"/>
    <property type="match status" value="1"/>
</dbReference>
<dbReference type="GO" id="GO:0000725">
    <property type="term" value="P:recombinational repair"/>
    <property type="evidence" value="ECO:0007669"/>
    <property type="project" value="TreeGrafter"/>
</dbReference>
<name>A0A9X3CQK9_9VIBR</name>
<evidence type="ECO:0000256" key="3">
    <source>
        <dbReference type="ARBA" id="ARBA00022806"/>
    </source>
</evidence>
<dbReference type="GO" id="GO:0043138">
    <property type="term" value="F:3'-5' DNA helicase activity"/>
    <property type="evidence" value="ECO:0007669"/>
    <property type="project" value="TreeGrafter"/>
</dbReference>
<evidence type="ECO:0000256" key="4">
    <source>
        <dbReference type="ARBA" id="ARBA00022840"/>
    </source>
</evidence>
<keyword evidence="9" id="KW-1185">Reference proteome</keyword>